<reference evidence="4" key="1">
    <citation type="journal article" date="2019" name="Int. J. Syst. Evol. Microbiol.">
        <title>The Global Catalogue of Microorganisms (GCM) 10K type strain sequencing project: providing services to taxonomists for standard genome sequencing and annotation.</title>
        <authorList>
            <consortium name="The Broad Institute Genomics Platform"/>
            <consortium name="The Broad Institute Genome Sequencing Center for Infectious Disease"/>
            <person name="Wu L."/>
            <person name="Ma J."/>
        </authorList>
    </citation>
    <scope>NUCLEOTIDE SEQUENCE [LARGE SCALE GENOMIC DNA]</scope>
    <source>
        <strain evidence="4">NBRC 108728</strain>
    </source>
</reference>
<sequence>MRPTRVIAIVSAAMAAGFAVAGIVAASEPAGPPPHAVTIHAPSGDSATPQVTMQHVSSGAAPGSNLR</sequence>
<feature type="chain" id="PRO_5046765683" description="Serine protease" evidence="2">
    <location>
        <begin position="22"/>
        <end position="67"/>
    </location>
</feature>
<feature type="signal peptide" evidence="2">
    <location>
        <begin position="1"/>
        <end position="21"/>
    </location>
</feature>
<geneLocation type="plasmid" evidence="3 4">
    <name>pNBRC108728a</name>
</geneLocation>
<evidence type="ECO:0000256" key="2">
    <source>
        <dbReference type="SAM" id="SignalP"/>
    </source>
</evidence>
<protein>
    <recommendedName>
        <fullName evidence="5">Serine protease</fullName>
    </recommendedName>
</protein>
<gene>
    <name evidence="3" type="ORF">GCM10025867_48920</name>
</gene>
<keyword evidence="2" id="KW-0732">Signal</keyword>
<keyword evidence="3" id="KW-0614">Plasmid</keyword>
<evidence type="ECO:0000313" key="3">
    <source>
        <dbReference type="EMBL" id="BDZ52651.1"/>
    </source>
</evidence>
<evidence type="ECO:0008006" key="5">
    <source>
        <dbReference type="Google" id="ProtNLM"/>
    </source>
</evidence>
<accession>A0ABN6Y9I0</accession>
<evidence type="ECO:0000256" key="1">
    <source>
        <dbReference type="SAM" id="MobiDB-lite"/>
    </source>
</evidence>
<feature type="compositionally biased region" description="Polar residues" evidence="1">
    <location>
        <begin position="45"/>
        <end position="57"/>
    </location>
</feature>
<feature type="region of interest" description="Disordered" evidence="1">
    <location>
        <begin position="41"/>
        <end position="67"/>
    </location>
</feature>
<proteinExistence type="predicted"/>
<dbReference type="EMBL" id="AP027733">
    <property type="protein sequence ID" value="BDZ52651.1"/>
    <property type="molecule type" value="Genomic_DNA"/>
</dbReference>
<organism evidence="3 4">
    <name type="scientific">Frondihabitans sucicola</name>
    <dbReference type="NCBI Taxonomy" id="1268041"/>
    <lineage>
        <taxon>Bacteria</taxon>
        <taxon>Bacillati</taxon>
        <taxon>Actinomycetota</taxon>
        <taxon>Actinomycetes</taxon>
        <taxon>Micrococcales</taxon>
        <taxon>Microbacteriaceae</taxon>
        <taxon>Frondihabitans</taxon>
    </lineage>
</organism>
<dbReference type="Proteomes" id="UP001321486">
    <property type="component" value="Plasmid pNBRC108728a"/>
</dbReference>
<keyword evidence="4" id="KW-1185">Reference proteome</keyword>
<evidence type="ECO:0000313" key="4">
    <source>
        <dbReference type="Proteomes" id="UP001321486"/>
    </source>
</evidence>
<name>A0ABN6Y9I0_9MICO</name>